<evidence type="ECO:0000256" key="5">
    <source>
        <dbReference type="ARBA" id="ARBA00023077"/>
    </source>
</evidence>
<evidence type="ECO:0000259" key="11">
    <source>
        <dbReference type="Pfam" id="PF00593"/>
    </source>
</evidence>
<dbReference type="AlphaFoldDB" id="U2ZZF5"/>
<dbReference type="InterPro" id="IPR036942">
    <property type="entry name" value="Beta-barrel_TonB_sf"/>
</dbReference>
<keyword evidence="5 9" id="KW-0798">TonB box</keyword>
<dbReference type="Pfam" id="PF07715">
    <property type="entry name" value="Plug"/>
    <property type="match status" value="1"/>
</dbReference>
<accession>U2ZZF5</accession>
<keyword evidence="3 8" id="KW-1134">Transmembrane beta strand</keyword>
<dbReference type="GO" id="GO:0009279">
    <property type="term" value="C:cell outer membrane"/>
    <property type="evidence" value="ECO:0007669"/>
    <property type="project" value="UniProtKB-SubCell"/>
</dbReference>
<comment type="similarity">
    <text evidence="8 9">Belongs to the TonB-dependent receptor family.</text>
</comment>
<dbReference type="PROSITE" id="PS52016">
    <property type="entry name" value="TONB_DEPENDENT_REC_3"/>
    <property type="match status" value="1"/>
</dbReference>
<dbReference type="PANTHER" id="PTHR47234">
    <property type="match status" value="1"/>
</dbReference>
<reference evidence="13 14" key="1">
    <citation type="submission" date="2013-09" db="EMBL/GenBank/DDBJ databases">
        <title>Whole genome shotgun sequence of Novosphingobium tardaugens NBRC 16725.</title>
        <authorList>
            <person name="Isaki S."/>
            <person name="Hosoyama A."/>
            <person name="Tsuchikane K."/>
            <person name="Katsumata H."/>
            <person name="Ando Y."/>
            <person name="Yamazaki S."/>
            <person name="Fujita N."/>
        </authorList>
    </citation>
    <scope>NUCLEOTIDE SEQUENCE [LARGE SCALE GENOMIC DNA]</scope>
    <source>
        <strain evidence="13 14">NBRC 16725</strain>
    </source>
</reference>
<evidence type="ECO:0000256" key="8">
    <source>
        <dbReference type="PROSITE-ProRule" id="PRU01360"/>
    </source>
</evidence>
<feature type="domain" description="TonB-dependent receptor plug" evidence="12">
    <location>
        <begin position="52"/>
        <end position="171"/>
    </location>
</feature>
<evidence type="ECO:0000256" key="9">
    <source>
        <dbReference type="RuleBase" id="RU003357"/>
    </source>
</evidence>
<keyword evidence="2 8" id="KW-0813">Transport</keyword>
<dbReference type="PANTHER" id="PTHR47234:SF2">
    <property type="entry name" value="TONB-DEPENDENT RECEPTOR"/>
    <property type="match status" value="1"/>
</dbReference>
<dbReference type="RefSeq" id="WP_021688800.1">
    <property type="nucleotide sequence ID" value="NZ_BASZ01000001.1"/>
</dbReference>
<comment type="caution">
    <text evidence="13">The sequence shown here is derived from an EMBL/GenBank/DDBJ whole genome shotgun (WGS) entry which is preliminary data.</text>
</comment>
<dbReference type="InterPro" id="IPR039426">
    <property type="entry name" value="TonB-dep_rcpt-like"/>
</dbReference>
<dbReference type="SUPFAM" id="SSF56935">
    <property type="entry name" value="Porins"/>
    <property type="match status" value="1"/>
</dbReference>
<evidence type="ECO:0000256" key="4">
    <source>
        <dbReference type="ARBA" id="ARBA00022692"/>
    </source>
</evidence>
<keyword evidence="14" id="KW-1185">Reference proteome</keyword>
<dbReference type="Pfam" id="PF00593">
    <property type="entry name" value="TonB_dep_Rec_b-barrel"/>
    <property type="match status" value="1"/>
</dbReference>
<name>U2ZZF5_9SPHN</name>
<feature type="domain" description="TonB-dependent receptor-like beta-barrel" evidence="11">
    <location>
        <begin position="368"/>
        <end position="855"/>
    </location>
</feature>
<keyword evidence="7 8" id="KW-0998">Cell outer membrane</keyword>
<protein>
    <submittedName>
        <fullName evidence="13">Putative TonB-dependent receptor</fullName>
    </submittedName>
</protein>
<gene>
    <name evidence="13" type="ORF">NT2_01_06670</name>
</gene>
<keyword evidence="6 8" id="KW-0472">Membrane</keyword>
<organism evidence="13 14">
    <name type="scientific">Caenibius tardaugens NBRC 16725</name>
    <dbReference type="NCBI Taxonomy" id="1219035"/>
    <lineage>
        <taxon>Bacteria</taxon>
        <taxon>Pseudomonadati</taxon>
        <taxon>Pseudomonadota</taxon>
        <taxon>Alphaproteobacteria</taxon>
        <taxon>Sphingomonadales</taxon>
        <taxon>Erythrobacteraceae</taxon>
        <taxon>Caenibius</taxon>
    </lineage>
</organism>
<dbReference type="Gene3D" id="2.170.130.10">
    <property type="entry name" value="TonB-dependent receptor, plug domain"/>
    <property type="match status" value="1"/>
</dbReference>
<dbReference type="InterPro" id="IPR012910">
    <property type="entry name" value="Plug_dom"/>
</dbReference>
<evidence type="ECO:0000256" key="3">
    <source>
        <dbReference type="ARBA" id="ARBA00022452"/>
    </source>
</evidence>
<sequence length="889" mass="96291">MMLANSRILKNALFASAACGLVSLAQPALAQDGTTTNDNREIVVTGTLIRQTSSPSPLAVVSGEDIAARALTNAAELVNTLPSNSGSEAGTDQLGQPLTSGTAQFNLRNLGLGSTLVLLNNRRHTLSAVANNDGSTFVDINSMVPLIAVQRLEVVKDGAAATYGSDAVAGVVNFITRKRVERPELSARVNFIDGARQINVDGIAGFEVAGGDLVIAASYYKSTRLESYKRKFSTASTFGRPAWHSVSSYGMPGSYYLPSIKNYRPDPDCTNGAFPDSYKNSPADAFCRFDFSGYYDLIPKEQRIQVFASYNTTLGDAINFNLEAAYAKTKNTNTSSPSFPILAVSPIVPASHPDNPFGEDVYFRGRMLNGSYGPSITHNNYETFRIAGGLDGELAKSWNWSVNATYSQQTALYNKPDTIKSAFINALNGLGGSGCNPATGTPGVGNCHYFNPFGSAYLGTGTANSPELVKSLIGYSDMHGKASLFTVDGVVSGDLFQLGDKPVQAAVGVQYRRSTFRHNWGDLINAGELITLGQAPDFSGSQETYSVFGELKVPLGTIAEANFSGRYEKYKGSFGRFTPKISLLAYPFEMLTLRASWGKAFRAPGVYQQFAVQSAQPGVTDPKSAAFVFVNTRTFGNRNLDPERSTNWNLGLTFTPVRNVELNFDYYNFKYKDLIVKENPQPFINQAHLDDLAGLTNTPAQQRVHREINGNLQMVDLNFINASSVEVEGFDAGARIWFETGIGRIEARADWAHVVKYDIRTVAGGAVIDGVGSVNFNNLGRSMPQDRVEYGVYWSSGAHSLNVLGHYISGYRNDRAGITNPRIKSHNTYDVQYSVTLDGLLGLGGTTLSVGAINVFDKDPPVAQLFLGFDPMIHDPRGRVVYVGLNQKL</sequence>
<keyword evidence="4 8" id="KW-0812">Transmembrane</keyword>
<proteinExistence type="inferred from homology"/>
<evidence type="ECO:0000313" key="14">
    <source>
        <dbReference type="Proteomes" id="UP000016568"/>
    </source>
</evidence>
<dbReference type="Proteomes" id="UP000016568">
    <property type="component" value="Unassembled WGS sequence"/>
</dbReference>
<comment type="subcellular location">
    <subcellularLocation>
        <location evidence="1 8">Cell outer membrane</location>
        <topology evidence="1 8">Multi-pass membrane protein</topology>
    </subcellularLocation>
</comment>
<evidence type="ECO:0000259" key="12">
    <source>
        <dbReference type="Pfam" id="PF07715"/>
    </source>
</evidence>
<evidence type="ECO:0000313" key="13">
    <source>
        <dbReference type="EMBL" id="GAD47893.1"/>
    </source>
</evidence>
<dbReference type="Gene3D" id="2.40.170.20">
    <property type="entry name" value="TonB-dependent receptor, beta-barrel domain"/>
    <property type="match status" value="1"/>
</dbReference>
<dbReference type="InterPro" id="IPR037066">
    <property type="entry name" value="Plug_dom_sf"/>
</dbReference>
<evidence type="ECO:0000256" key="10">
    <source>
        <dbReference type="SAM" id="SignalP"/>
    </source>
</evidence>
<keyword evidence="10" id="KW-0732">Signal</keyword>
<evidence type="ECO:0000256" key="2">
    <source>
        <dbReference type="ARBA" id="ARBA00022448"/>
    </source>
</evidence>
<evidence type="ECO:0000256" key="1">
    <source>
        <dbReference type="ARBA" id="ARBA00004571"/>
    </source>
</evidence>
<dbReference type="eggNOG" id="COG4771">
    <property type="taxonomic scope" value="Bacteria"/>
</dbReference>
<evidence type="ECO:0000256" key="6">
    <source>
        <dbReference type="ARBA" id="ARBA00023136"/>
    </source>
</evidence>
<dbReference type="EMBL" id="BASZ01000001">
    <property type="protein sequence ID" value="GAD47893.1"/>
    <property type="molecule type" value="Genomic_DNA"/>
</dbReference>
<dbReference type="InterPro" id="IPR000531">
    <property type="entry name" value="Beta-barrel_TonB"/>
</dbReference>
<evidence type="ECO:0000256" key="7">
    <source>
        <dbReference type="ARBA" id="ARBA00023237"/>
    </source>
</evidence>
<keyword evidence="13" id="KW-0675">Receptor</keyword>
<feature type="signal peptide" evidence="10">
    <location>
        <begin position="1"/>
        <end position="30"/>
    </location>
</feature>
<feature type="chain" id="PRO_5004638933" evidence="10">
    <location>
        <begin position="31"/>
        <end position="889"/>
    </location>
</feature>